<keyword evidence="5" id="KW-0479">Metal-binding</keyword>
<keyword evidence="23" id="KW-1185">Reference proteome</keyword>
<feature type="region of interest" description="Disordered" evidence="20">
    <location>
        <begin position="650"/>
        <end position="751"/>
    </location>
</feature>
<feature type="compositionally biased region" description="Polar residues" evidence="20">
    <location>
        <begin position="650"/>
        <end position="661"/>
    </location>
</feature>
<dbReference type="GO" id="GO:0017056">
    <property type="term" value="F:structural constituent of nuclear pore"/>
    <property type="evidence" value="ECO:0007669"/>
    <property type="project" value="TreeGrafter"/>
</dbReference>
<protein>
    <recommendedName>
        <fullName evidence="16">Nuclear pore complex protein Nup153</fullName>
    </recommendedName>
    <alternativeName>
        <fullName evidence="18">153 kDa nucleoporin</fullName>
    </alternativeName>
    <alternativeName>
        <fullName evidence="17">Nucleoporin Nup153</fullName>
    </alternativeName>
</protein>
<dbReference type="InterPro" id="IPR001876">
    <property type="entry name" value="Znf_RanBP2"/>
</dbReference>
<evidence type="ECO:0000256" key="7">
    <source>
        <dbReference type="ARBA" id="ARBA00022816"/>
    </source>
</evidence>
<feature type="domain" description="RanBP2-type" evidence="21">
    <location>
        <begin position="481"/>
        <end position="511"/>
    </location>
</feature>
<dbReference type="GO" id="GO:0006405">
    <property type="term" value="P:RNA export from nucleus"/>
    <property type="evidence" value="ECO:0007669"/>
    <property type="project" value="TreeGrafter"/>
</dbReference>
<comment type="caution">
    <text evidence="22">The sequence shown here is derived from an EMBL/GenBank/DDBJ whole genome shotgun (WGS) entry which is preliminary data.</text>
</comment>
<feature type="compositionally biased region" description="Polar residues" evidence="20">
    <location>
        <begin position="687"/>
        <end position="717"/>
    </location>
</feature>
<dbReference type="AlphaFoldDB" id="A0A3M7R924"/>
<comment type="cofactor">
    <cofactor evidence="1">
        <name>Zn(2+)</name>
        <dbReference type="ChEBI" id="CHEBI:29105"/>
    </cofactor>
</comment>
<evidence type="ECO:0000256" key="3">
    <source>
        <dbReference type="ARBA" id="ARBA00004567"/>
    </source>
</evidence>
<dbReference type="InterPro" id="IPR036443">
    <property type="entry name" value="Znf_RanBP2_sf"/>
</dbReference>
<feature type="region of interest" description="Disordered" evidence="20">
    <location>
        <begin position="340"/>
        <end position="377"/>
    </location>
</feature>
<dbReference type="InterPro" id="IPR026054">
    <property type="entry name" value="Nucleoporin"/>
</dbReference>
<evidence type="ECO:0000256" key="19">
    <source>
        <dbReference type="PROSITE-ProRule" id="PRU00322"/>
    </source>
</evidence>
<feature type="compositionally biased region" description="Basic residues" evidence="20">
    <location>
        <begin position="969"/>
        <end position="979"/>
    </location>
</feature>
<dbReference type="GO" id="GO:0051028">
    <property type="term" value="P:mRNA transport"/>
    <property type="evidence" value="ECO:0007669"/>
    <property type="project" value="UniProtKB-KW"/>
</dbReference>
<evidence type="ECO:0000256" key="14">
    <source>
        <dbReference type="ARBA" id="ARBA00023242"/>
    </source>
</evidence>
<accession>A0A3M7R924</accession>
<keyword evidence="8" id="KW-0862">Zinc</keyword>
<dbReference type="OrthoDB" id="79830at2759"/>
<keyword evidence="10" id="KW-0811">Translocation</keyword>
<evidence type="ECO:0000256" key="17">
    <source>
        <dbReference type="ARBA" id="ARBA00078197"/>
    </source>
</evidence>
<organism evidence="22 23">
    <name type="scientific">Brachionus plicatilis</name>
    <name type="common">Marine rotifer</name>
    <name type="synonym">Brachionus muelleri</name>
    <dbReference type="NCBI Taxonomy" id="10195"/>
    <lineage>
        <taxon>Eukaryota</taxon>
        <taxon>Metazoa</taxon>
        <taxon>Spiralia</taxon>
        <taxon>Gnathifera</taxon>
        <taxon>Rotifera</taxon>
        <taxon>Eurotatoria</taxon>
        <taxon>Monogononta</taxon>
        <taxon>Pseudotrocha</taxon>
        <taxon>Ploima</taxon>
        <taxon>Brachionidae</taxon>
        <taxon>Brachionus</taxon>
    </lineage>
</organism>
<keyword evidence="6 19" id="KW-0863">Zinc-finger</keyword>
<sequence>MVNLTETKSERDTSINLFSLSRPISLFEDQLEKTKNLILKLNPHASLFEFIEPFESSHATNQTITTTGKLTNKLNTAVNRSKPYTVNRPDKQCDKKSGHAGSNGTYHQTAILARLSSISNTFKSIFVRPKNTKHIQLDSVTASKTTKPPTDFKIKLFSTNSTNSSNGKFVHQKSSTLLEKKIEKIICDSVDTYSNSCGSSVVSTLSTTSNLTSDSLSLHSAAPTTKSNSLPVSKWTCMVCLSKHKMDVKVCSICGSQKQNQKFCIKQTNSGTTTLKTISSNHQQQHSTANYLKTWTCAYCSFANDSLKIVCMNCRSSKQMRHNADQLDHKVHLNLKRARRNHHNQQSQNTLNTSNEENELEQSVIKKPKKDTTSSDNNNKPPCMCKCNEDNSKVNTLSNKLFLAAADTSTTQLNLVTPTKPSNFYDTSKKSWTCSECLVNNDKDALVCVCCTTPREQQHKSDKTSDTAPVPLTQETSSDTKQDKKWKCETCLVLNDDEKRECVCCMTSRDNLQPSTKTKFSELVAAASGSMHSTNTNISFGVKTNGLSGPISFGSNFCVGDTKSGGFSFTNQQHIKQADKTNDDTTVSFSFGTNQPAKQLTVNEQNQSNINQSNAFGDNHAKTNNLFSSQALTTQSDKPVSISLFANSSNQAATSNESTKPTFCFANNTQSSSSTNTSSDNKDQNNPFATSTTNHTKPSSFSFLNSSHQKTTNNENINFGSTDTFNNNNNSSWTDSTNPFAPKSAEPAPSTTANATFSTALFSSNSQTKPCFSFGNSEVPQQQSSAFSSLTNCTNKTNSSFLFGSNDTPAKAAAAGTAATTLFGSVSSSSSLSSEPKATFSFGNNVAAAAAVKPTLFGCTSTETKSSEQPFVFGGQSEQPKSAQTPFNFGNPSSNFNFGCSSNPFASTCSTPSTRPAFGSLAPSTPTTTTSTAASATPFGFGAINQQNNVASPSLSQVLSAQTTPSTRVIKKPTRRLKK</sequence>
<evidence type="ECO:0000256" key="15">
    <source>
        <dbReference type="ARBA" id="ARBA00060842"/>
    </source>
</evidence>
<evidence type="ECO:0000313" key="23">
    <source>
        <dbReference type="Proteomes" id="UP000276133"/>
    </source>
</evidence>
<dbReference type="SMART" id="SM00547">
    <property type="entry name" value="ZnF_RBZ"/>
    <property type="match status" value="4"/>
</dbReference>
<evidence type="ECO:0000313" key="22">
    <source>
        <dbReference type="EMBL" id="RNA19738.1"/>
    </source>
</evidence>
<feature type="region of interest" description="Disordered" evidence="20">
    <location>
        <begin position="459"/>
        <end position="479"/>
    </location>
</feature>
<evidence type="ECO:0000256" key="9">
    <source>
        <dbReference type="ARBA" id="ARBA00022927"/>
    </source>
</evidence>
<dbReference type="PANTHER" id="PTHR23193:SF23">
    <property type="entry name" value="NUCLEAR PORE COMPLEX PROTEIN NUP153"/>
    <property type="match status" value="1"/>
</dbReference>
<dbReference type="Proteomes" id="UP000276133">
    <property type="component" value="Unassembled WGS sequence"/>
</dbReference>
<feature type="region of interest" description="Disordered" evidence="20">
    <location>
        <begin position="82"/>
        <end position="102"/>
    </location>
</feature>
<evidence type="ECO:0000256" key="10">
    <source>
        <dbReference type="ARBA" id="ARBA00023010"/>
    </source>
</evidence>
<dbReference type="Gene3D" id="4.10.1060.10">
    <property type="entry name" value="Zinc finger, RanBP2-type"/>
    <property type="match status" value="2"/>
</dbReference>
<keyword evidence="9" id="KW-0653">Protein transport</keyword>
<dbReference type="SUPFAM" id="SSF90209">
    <property type="entry name" value="Ran binding protein zinc finger-like"/>
    <property type="match status" value="1"/>
</dbReference>
<dbReference type="GO" id="GO:0003677">
    <property type="term" value="F:DNA binding"/>
    <property type="evidence" value="ECO:0007669"/>
    <property type="project" value="UniProtKB-KW"/>
</dbReference>
<comment type="similarity">
    <text evidence="15">Belongs to the NUP153 family.</text>
</comment>
<dbReference type="GO" id="GO:0008139">
    <property type="term" value="F:nuclear localization sequence binding"/>
    <property type="evidence" value="ECO:0007669"/>
    <property type="project" value="TreeGrafter"/>
</dbReference>
<feature type="compositionally biased region" description="Low complexity" evidence="20">
    <location>
        <begin position="718"/>
        <end position="738"/>
    </location>
</feature>
<dbReference type="PANTHER" id="PTHR23193">
    <property type="entry name" value="NUCLEAR PORE COMPLEX PROTEIN NUP"/>
    <property type="match status" value="1"/>
</dbReference>
<evidence type="ECO:0000256" key="16">
    <source>
        <dbReference type="ARBA" id="ARBA00068609"/>
    </source>
</evidence>
<evidence type="ECO:0000256" key="1">
    <source>
        <dbReference type="ARBA" id="ARBA00001947"/>
    </source>
</evidence>
<keyword evidence="11" id="KW-0238">DNA-binding</keyword>
<evidence type="ECO:0000256" key="6">
    <source>
        <dbReference type="ARBA" id="ARBA00022771"/>
    </source>
</evidence>
<feature type="region of interest" description="Disordered" evidence="20">
    <location>
        <begin position="955"/>
        <end position="979"/>
    </location>
</feature>
<evidence type="ECO:0000256" key="20">
    <source>
        <dbReference type="SAM" id="MobiDB-lite"/>
    </source>
</evidence>
<keyword evidence="14" id="KW-0539">Nucleus</keyword>
<keyword evidence="7" id="KW-0509">mRNA transport</keyword>
<evidence type="ECO:0000256" key="11">
    <source>
        <dbReference type="ARBA" id="ARBA00023125"/>
    </source>
</evidence>
<evidence type="ECO:0000256" key="18">
    <source>
        <dbReference type="ARBA" id="ARBA00079437"/>
    </source>
</evidence>
<dbReference type="PROSITE" id="PS01358">
    <property type="entry name" value="ZF_RANBP2_1"/>
    <property type="match status" value="3"/>
</dbReference>
<dbReference type="GO" id="GO:0031965">
    <property type="term" value="C:nuclear membrane"/>
    <property type="evidence" value="ECO:0007669"/>
    <property type="project" value="UniProtKB-SubCell"/>
</dbReference>
<dbReference type="Pfam" id="PF00641">
    <property type="entry name" value="Zn_ribbon_RanBP"/>
    <property type="match status" value="1"/>
</dbReference>
<reference evidence="22 23" key="1">
    <citation type="journal article" date="2018" name="Sci. Rep.">
        <title>Genomic signatures of local adaptation to the degree of environmental predictability in rotifers.</title>
        <authorList>
            <person name="Franch-Gras L."/>
            <person name="Hahn C."/>
            <person name="Garcia-Roger E.M."/>
            <person name="Carmona M.J."/>
            <person name="Serra M."/>
            <person name="Gomez A."/>
        </authorList>
    </citation>
    <scope>NUCLEOTIDE SEQUENCE [LARGE SCALE GENOMIC DNA]</scope>
    <source>
        <strain evidence="22">HYR1</strain>
    </source>
</reference>
<feature type="compositionally biased region" description="Low complexity" evidence="20">
    <location>
        <begin position="667"/>
        <end position="679"/>
    </location>
</feature>
<evidence type="ECO:0000256" key="2">
    <source>
        <dbReference type="ARBA" id="ARBA00004126"/>
    </source>
</evidence>
<name>A0A3M7R924_BRAPC</name>
<keyword evidence="12" id="KW-0906">Nuclear pore complex</keyword>
<dbReference type="GO" id="GO:0005643">
    <property type="term" value="C:nuclear pore"/>
    <property type="evidence" value="ECO:0007669"/>
    <property type="project" value="UniProtKB-SubCell"/>
</dbReference>
<feature type="compositionally biased region" description="Low complexity" evidence="20">
    <location>
        <begin position="344"/>
        <end position="355"/>
    </location>
</feature>
<dbReference type="GO" id="GO:0008270">
    <property type="term" value="F:zinc ion binding"/>
    <property type="evidence" value="ECO:0007669"/>
    <property type="project" value="UniProtKB-KW"/>
</dbReference>
<gene>
    <name evidence="22" type="ORF">BpHYR1_006509</name>
</gene>
<feature type="domain" description="RanBP2-type" evidence="21">
    <location>
        <begin position="288"/>
        <end position="320"/>
    </location>
</feature>
<dbReference type="GO" id="GO:0006606">
    <property type="term" value="P:protein import into nucleus"/>
    <property type="evidence" value="ECO:0007669"/>
    <property type="project" value="TreeGrafter"/>
</dbReference>
<dbReference type="STRING" id="10195.A0A3M7R924"/>
<proteinExistence type="inferred from homology"/>
<keyword evidence="4" id="KW-0813">Transport</keyword>
<feature type="compositionally biased region" description="Basic and acidic residues" evidence="20">
    <location>
        <begin position="88"/>
        <end position="97"/>
    </location>
</feature>
<evidence type="ECO:0000256" key="4">
    <source>
        <dbReference type="ARBA" id="ARBA00022448"/>
    </source>
</evidence>
<dbReference type="EMBL" id="REGN01003985">
    <property type="protein sequence ID" value="RNA19738.1"/>
    <property type="molecule type" value="Genomic_DNA"/>
</dbReference>
<evidence type="ECO:0000256" key="13">
    <source>
        <dbReference type="ARBA" id="ARBA00023136"/>
    </source>
</evidence>
<feature type="compositionally biased region" description="Polar residues" evidence="20">
    <location>
        <begin position="955"/>
        <end position="967"/>
    </location>
</feature>
<evidence type="ECO:0000259" key="21">
    <source>
        <dbReference type="PROSITE" id="PS50199"/>
    </source>
</evidence>
<evidence type="ECO:0000256" key="8">
    <source>
        <dbReference type="ARBA" id="ARBA00022833"/>
    </source>
</evidence>
<evidence type="ECO:0000256" key="5">
    <source>
        <dbReference type="ARBA" id="ARBA00022723"/>
    </source>
</evidence>
<comment type="subcellular location">
    <subcellularLocation>
        <location evidence="2">Nucleus membrane</location>
    </subcellularLocation>
    <subcellularLocation>
        <location evidence="3">Nucleus</location>
        <location evidence="3">Nuclear pore complex</location>
    </subcellularLocation>
</comment>
<keyword evidence="13" id="KW-0472">Membrane</keyword>
<dbReference type="PROSITE" id="PS50199">
    <property type="entry name" value="ZF_RANBP2_2"/>
    <property type="match status" value="3"/>
</dbReference>
<feature type="domain" description="RanBP2-type" evidence="21">
    <location>
        <begin position="428"/>
        <end position="457"/>
    </location>
</feature>
<evidence type="ECO:0000256" key="12">
    <source>
        <dbReference type="ARBA" id="ARBA00023132"/>
    </source>
</evidence>